<dbReference type="Gene3D" id="3.30.1370.10">
    <property type="entry name" value="K Homology domain, type 1"/>
    <property type="match status" value="1"/>
</dbReference>
<dbReference type="InterPro" id="IPR026699">
    <property type="entry name" value="Exosome_RNA_bind1/RRP40/RRP4"/>
</dbReference>
<dbReference type="GO" id="GO:0071035">
    <property type="term" value="P:nuclear polyadenylation-dependent rRNA catabolic process"/>
    <property type="evidence" value="ECO:0007669"/>
    <property type="project" value="TreeGrafter"/>
</dbReference>
<evidence type="ECO:0000313" key="4">
    <source>
        <dbReference type="Proteomes" id="UP000663836"/>
    </source>
</evidence>
<dbReference type="GO" id="GO:0071034">
    <property type="term" value="P:CUT catabolic process"/>
    <property type="evidence" value="ECO:0007669"/>
    <property type="project" value="TreeGrafter"/>
</dbReference>
<comment type="caution">
    <text evidence="3">The sequence shown here is derived from an EMBL/GenBank/DDBJ whole genome shotgun (WGS) entry which is preliminary data.</text>
</comment>
<dbReference type="InterPro" id="IPR036612">
    <property type="entry name" value="KH_dom_type_1_sf"/>
</dbReference>
<organism evidence="3 4">
    <name type="scientific">Rotaria sordida</name>
    <dbReference type="NCBI Taxonomy" id="392033"/>
    <lineage>
        <taxon>Eukaryota</taxon>
        <taxon>Metazoa</taxon>
        <taxon>Spiralia</taxon>
        <taxon>Gnathifera</taxon>
        <taxon>Rotifera</taxon>
        <taxon>Eurotatoria</taxon>
        <taxon>Bdelloidea</taxon>
        <taxon>Philodinida</taxon>
        <taxon>Philodinidae</taxon>
        <taxon>Rotaria</taxon>
    </lineage>
</organism>
<name>A0A819E1T7_9BILA</name>
<evidence type="ECO:0000313" key="3">
    <source>
        <dbReference type="EMBL" id="CAF3843464.1"/>
    </source>
</evidence>
<dbReference type="GO" id="GO:0003723">
    <property type="term" value="F:RNA binding"/>
    <property type="evidence" value="ECO:0007669"/>
    <property type="project" value="UniProtKB-KW"/>
</dbReference>
<keyword evidence="2" id="KW-0694">RNA-binding</keyword>
<dbReference type="InterPro" id="IPR012340">
    <property type="entry name" value="NA-bd_OB-fold"/>
</dbReference>
<dbReference type="GO" id="GO:0071038">
    <property type="term" value="P:TRAMP-dependent tRNA surveillance pathway"/>
    <property type="evidence" value="ECO:0007669"/>
    <property type="project" value="TreeGrafter"/>
</dbReference>
<dbReference type="Gene3D" id="2.40.50.140">
    <property type="entry name" value="Nucleic acid-binding proteins"/>
    <property type="match status" value="1"/>
</dbReference>
<dbReference type="PANTHER" id="PTHR21321:SF1">
    <property type="entry name" value="EXOSOME COMPLEX COMPONENT RRP40"/>
    <property type="match status" value="1"/>
</dbReference>
<dbReference type="Pfam" id="PF21262">
    <property type="entry name" value="RRP40_S1"/>
    <property type="match status" value="1"/>
</dbReference>
<dbReference type="GO" id="GO:0000467">
    <property type="term" value="P:exonucleolytic trimming to generate mature 3'-end of 5.8S rRNA from tricistronic rRNA transcript (SSU-rRNA, 5.8S rRNA, LSU-rRNA)"/>
    <property type="evidence" value="ECO:0007669"/>
    <property type="project" value="TreeGrafter"/>
</dbReference>
<evidence type="ECO:0000256" key="1">
    <source>
        <dbReference type="ARBA" id="ARBA00022835"/>
    </source>
</evidence>
<evidence type="ECO:0000256" key="2">
    <source>
        <dbReference type="ARBA" id="ARBA00022884"/>
    </source>
</evidence>
<dbReference type="GO" id="GO:0071051">
    <property type="term" value="P:poly(A)-dependent snoRNA 3'-end processing"/>
    <property type="evidence" value="ECO:0007669"/>
    <property type="project" value="TreeGrafter"/>
</dbReference>
<dbReference type="GO" id="GO:0034475">
    <property type="term" value="P:U4 snRNA 3'-end processing"/>
    <property type="evidence" value="ECO:0007669"/>
    <property type="project" value="TreeGrafter"/>
</dbReference>
<keyword evidence="1" id="KW-0271">Exosome</keyword>
<dbReference type="GO" id="GO:0000176">
    <property type="term" value="C:nuclear exosome (RNase complex)"/>
    <property type="evidence" value="ECO:0007669"/>
    <property type="project" value="TreeGrafter"/>
</dbReference>
<reference evidence="3" key="1">
    <citation type="submission" date="2021-02" db="EMBL/GenBank/DDBJ databases">
        <authorList>
            <person name="Nowell W R."/>
        </authorList>
    </citation>
    <scope>NUCLEOTIDE SEQUENCE</scope>
</reference>
<dbReference type="SUPFAM" id="SSF50249">
    <property type="entry name" value="Nucleic acid-binding proteins"/>
    <property type="match status" value="1"/>
</dbReference>
<dbReference type="Proteomes" id="UP000663836">
    <property type="component" value="Unassembled WGS sequence"/>
</dbReference>
<dbReference type="PANTHER" id="PTHR21321">
    <property type="entry name" value="PNAS-3 RELATED"/>
    <property type="match status" value="1"/>
</dbReference>
<dbReference type="AlphaFoldDB" id="A0A819E1T7"/>
<dbReference type="EMBL" id="CAJOBD010001949">
    <property type="protein sequence ID" value="CAF3843464.1"/>
    <property type="molecule type" value="Genomic_DNA"/>
</dbReference>
<dbReference type="GO" id="GO:0000177">
    <property type="term" value="C:cytoplasmic exosome (RNase complex)"/>
    <property type="evidence" value="ECO:0007669"/>
    <property type="project" value="TreeGrafter"/>
</dbReference>
<protein>
    <submittedName>
        <fullName evidence="3">Uncharacterized protein</fullName>
    </submittedName>
</protein>
<sequence>MTNSSITKSQYLLPGEHDNTSSLVHTHGIYRNLLLNSSSSKQTYQKNFISIPRIYQPKENDYIIGIVIVRTPDLFLVDINSIEPAILPTPSFDNGRLPSRNTMNRLSVVYAHVVRTDSWTQTELSCQTIDRLKKKNDFGLIEQGNILRCSLILCEKLQHSSLINHLHNIIKNFRIRITRNGFIWYLTDTINSMIAIKNILYKYEFENNIDYLINLYHEIMIKLQQQDDNLVKVKQQQQQQQQQQPLVKKDVEIKKTEQSKNTTAVTRLLNQVIQSVLDKIIDDIENNENK</sequence>
<proteinExistence type="predicted"/>
<gene>
    <name evidence="3" type="ORF">JBS370_LOCUS17799</name>
</gene>
<accession>A0A819E1T7</accession>